<dbReference type="InterPro" id="IPR038461">
    <property type="entry name" value="Schlafen_AlbA_2_dom_sf"/>
</dbReference>
<dbReference type="EMBL" id="MFTJ01000049">
    <property type="protein sequence ID" value="OGI64511.1"/>
    <property type="molecule type" value="Genomic_DNA"/>
</dbReference>
<feature type="domain" description="Schlafen AlbA-2" evidence="1">
    <location>
        <begin position="22"/>
        <end position="112"/>
    </location>
</feature>
<evidence type="ECO:0000313" key="3">
    <source>
        <dbReference type="Proteomes" id="UP000178700"/>
    </source>
</evidence>
<evidence type="ECO:0000259" key="1">
    <source>
        <dbReference type="Pfam" id="PF04326"/>
    </source>
</evidence>
<accession>A0A1F6V428</accession>
<sequence>MTKEEIVKKIKYGLELSSELPDLEFKTARQNVPNDIWRTISAFANRKGGGLVVFGVSQESNSVVGCQNLDLMQTKLTEYFNNKMSFVLRPEYHVIEYENKTILAVYIPECPKDY</sequence>
<dbReference type="Pfam" id="PF04326">
    <property type="entry name" value="SLFN_AlbA_2"/>
    <property type="match status" value="1"/>
</dbReference>
<evidence type="ECO:0000313" key="2">
    <source>
        <dbReference type="EMBL" id="OGI64511.1"/>
    </source>
</evidence>
<reference evidence="2 3" key="1">
    <citation type="journal article" date="2016" name="Nat. Commun.">
        <title>Thousands of microbial genomes shed light on interconnected biogeochemical processes in an aquifer system.</title>
        <authorList>
            <person name="Anantharaman K."/>
            <person name="Brown C.T."/>
            <person name="Hug L.A."/>
            <person name="Sharon I."/>
            <person name="Castelle C.J."/>
            <person name="Probst A.J."/>
            <person name="Thomas B.C."/>
            <person name="Singh A."/>
            <person name="Wilkins M.J."/>
            <person name="Karaoz U."/>
            <person name="Brodie E.L."/>
            <person name="Williams K.H."/>
            <person name="Hubbard S.S."/>
            <person name="Banfield J.F."/>
        </authorList>
    </citation>
    <scope>NUCLEOTIDE SEQUENCE [LARGE SCALE GENOMIC DNA]</scope>
</reference>
<dbReference type="InterPro" id="IPR007421">
    <property type="entry name" value="Schlafen_AlbA_2_dom"/>
</dbReference>
<protein>
    <recommendedName>
        <fullName evidence="1">Schlafen AlbA-2 domain-containing protein</fullName>
    </recommendedName>
</protein>
<proteinExistence type="predicted"/>
<name>A0A1F6V428_9BACT</name>
<dbReference type="AlphaFoldDB" id="A0A1F6V428"/>
<dbReference type="Proteomes" id="UP000178700">
    <property type="component" value="Unassembled WGS sequence"/>
</dbReference>
<comment type="caution">
    <text evidence="2">The sequence shown here is derived from an EMBL/GenBank/DDBJ whole genome shotgun (WGS) entry which is preliminary data.</text>
</comment>
<gene>
    <name evidence="2" type="ORF">A2642_02255</name>
</gene>
<organism evidence="2 3">
    <name type="scientific">Candidatus Nomurabacteria bacterium RIFCSPHIGHO2_01_FULL_39_10</name>
    <dbReference type="NCBI Taxonomy" id="1801733"/>
    <lineage>
        <taxon>Bacteria</taxon>
        <taxon>Candidatus Nomuraibacteriota</taxon>
    </lineage>
</organism>
<dbReference type="Gene3D" id="3.30.950.30">
    <property type="entry name" value="Schlafen, AAA domain"/>
    <property type="match status" value="1"/>
</dbReference>